<dbReference type="EMBL" id="SHKY01000001">
    <property type="protein sequence ID" value="RZU51300.1"/>
    <property type="molecule type" value="Genomic_DNA"/>
</dbReference>
<evidence type="ECO:0000313" key="2">
    <source>
        <dbReference type="Proteomes" id="UP000292564"/>
    </source>
</evidence>
<organism evidence="1 2">
    <name type="scientific">Krasilnikovia cinnamomea</name>
    <dbReference type="NCBI Taxonomy" id="349313"/>
    <lineage>
        <taxon>Bacteria</taxon>
        <taxon>Bacillati</taxon>
        <taxon>Actinomycetota</taxon>
        <taxon>Actinomycetes</taxon>
        <taxon>Micromonosporales</taxon>
        <taxon>Micromonosporaceae</taxon>
        <taxon>Krasilnikovia</taxon>
    </lineage>
</organism>
<protein>
    <submittedName>
        <fullName evidence="1">Uncharacterized protein</fullName>
    </submittedName>
</protein>
<dbReference type="InterPro" id="IPR046000">
    <property type="entry name" value="DUF5956"/>
</dbReference>
<dbReference type="AlphaFoldDB" id="A0A4Q7ZK57"/>
<gene>
    <name evidence="1" type="ORF">EV385_3113</name>
</gene>
<keyword evidence="2" id="KW-1185">Reference proteome</keyword>
<accession>A0A4Q7ZK57</accession>
<name>A0A4Q7ZK57_9ACTN</name>
<proteinExistence type="predicted"/>
<reference evidence="1 2" key="1">
    <citation type="submission" date="2019-02" db="EMBL/GenBank/DDBJ databases">
        <title>Sequencing the genomes of 1000 actinobacteria strains.</title>
        <authorList>
            <person name="Klenk H.-P."/>
        </authorList>
    </citation>
    <scope>NUCLEOTIDE SEQUENCE [LARGE SCALE GENOMIC DNA]</scope>
    <source>
        <strain evidence="1 2">DSM 45162</strain>
    </source>
</reference>
<comment type="caution">
    <text evidence="1">The sequence shown here is derived from an EMBL/GenBank/DDBJ whole genome shotgun (WGS) entry which is preliminary data.</text>
</comment>
<evidence type="ECO:0000313" key="1">
    <source>
        <dbReference type="EMBL" id="RZU51300.1"/>
    </source>
</evidence>
<dbReference type="Pfam" id="PF19381">
    <property type="entry name" value="DUF5956"/>
    <property type="match status" value="1"/>
</dbReference>
<dbReference type="Proteomes" id="UP000292564">
    <property type="component" value="Unassembled WGS sequence"/>
</dbReference>
<sequence length="170" mass="19341">MPSLQSMSDAPEVASWTAVALLPEPPPVDLADRTTFRTSAGEFWECGDSGWDLMIGWLADPATLARFPDHRMHRWEVTEETITGVRSYTRPTTDDEQKEFEEDQNVFLHDMGLPADRPTGFRWLQRLPDGVTVEKIHSATLRAQRDMPIGVHPRDMVPVLRQVLQGLFRS</sequence>